<evidence type="ECO:0000313" key="16">
    <source>
        <dbReference type="Proteomes" id="UP000594975"/>
    </source>
</evidence>
<dbReference type="Gene3D" id="3.40.50.620">
    <property type="entry name" value="HUPs"/>
    <property type="match status" value="1"/>
</dbReference>
<gene>
    <name evidence="10" type="primary">metG</name>
    <name evidence="13" type="ORF">AN277_0208185</name>
    <name evidence="14" type="ORF">I6G21_10370</name>
</gene>
<dbReference type="PRINTS" id="PR01041">
    <property type="entry name" value="TRNASYNTHMET"/>
</dbReference>
<dbReference type="CDD" id="cd00814">
    <property type="entry name" value="MetRS_core"/>
    <property type="match status" value="1"/>
</dbReference>
<evidence type="ECO:0000313" key="15">
    <source>
        <dbReference type="Proteomes" id="UP000053171"/>
    </source>
</evidence>
<dbReference type="Proteomes" id="UP000594975">
    <property type="component" value="Chromosome"/>
</dbReference>
<feature type="domain" description="Methionyl-tRNA synthetase anticodon-binding" evidence="12">
    <location>
        <begin position="378"/>
        <end position="511"/>
    </location>
</feature>
<dbReference type="GO" id="GO:0005737">
    <property type="term" value="C:cytoplasm"/>
    <property type="evidence" value="ECO:0007669"/>
    <property type="project" value="UniProtKB-SubCell"/>
</dbReference>
<keyword evidence="15" id="KW-1185">Reference proteome</keyword>
<dbReference type="InterPro" id="IPR014729">
    <property type="entry name" value="Rossmann-like_a/b/a_fold"/>
</dbReference>
<evidence type="ECO:0000313" key="14">
    <source>
        <dbReference type="EMBL" id="QPT53626.1"/>
    </source>
</evidence>
<dbReference type="KEGG" id="rkr:I6G21_10370"/>
<keyword evidence="5 10" id="KW-0547">Nucleotide-binding</keyword>
<comment type="similarity">
    <text evidence="10">Belongs to the class-I aminoacyl-tRNA synthetase family. MetG type 2B subfamily.</text>
</comment>
<feature type="short sequence motif" description="'KMSKS' region" evidence="10">
    <location>
        <begin position="303"/>
        <end position="307"/>
    </location>
</feature>
<comment type="caution">
    <text evidence="10">Lacks conserved residue(s) required for the propagation of feature annotation.</text>
</comment>
<dbReference type="InterPro" id="IPR014758">
    <property type="entry name" value="Met-tRNA_synth"/>
</dbReference>
<proteinExistence type="inferred from homology"/>
<dbReference type="Gene3D" id="2.170.220.10">
    <property type="match status" value="1"/>
</dbReference>
<evidence type="ECO:0000259" key="12">
    <source>
        <dbReference type="Pfam" id="PF19303"/>
    </source>
</evidence>
<dbReference type="PANTHER" id="PTHR43326:SF1">
    <property type="entry name" value="METHIONINE--TRNA LIGASE, MITOCHONDRIAL"/>
    <property type="match status" value="1"/>
</dbReference>
<dbReference type="Pfam" id="PF19303">
    <property type="entry name" value="Anticodon_3"/>
    <property type="match status" value="1"/>
</dbReference>
<comment type="catalytic activity">
    <reaction evidence="9 10">
        <text>tRNA(Met) + L-methionine + ATP = L-methionyl-tRNA(Met) + AMP + diphosphate</text>
        <dbReference type="Rhea" id="RHEA:13481"/>
        <dbReference type="Rhea" id="RHEA-COMP:9667"/>
        <dbReference type="Rhea" id="RHEA-COMP:9698"/>
        <dbReference type="ChEBI" id="CHEBI:30616"/>
        <dbReference type="ChEBI" id="CHEBI:33019"/>
        <dbReference type="ChEBI" id="CHEBI:57844"/>
        <dbReference type="ChEBI" id="CHEBI:78442"/>
        <dbReference type="ChEBI" id="CHEBI:78530"/>
        <dbReference type="ChEBI" id="CHEBI:456215"/>
        <dbReference type="EC" id="6.1.1.10"/>
    </reaction>
</comment>
<evidence type="ECO:0000256" key="1">
    <source>
        <dbReference type="ARBA" id="ARBA00003314"/>
    </source>
</evidence>
<dbReference type="RefSeq" id="WP_064725619.1">
    <property type="nucleotide sequence ID" value="NZ_CP065738.1"/>
</dbReference>
<keyword evidence="8 10" id="KW-0030">Aminoacyl-tRNA synthetase</keyword>
<dbReference type="GO" id="GO:0006431">
    <property type="term" value="P:methionyl-tRNA aminoacylation"/>
    <property type="evidence" value="ECO:0007669"/>
    <property type="project" value="UniProtKB-UniRule"/>
</dbReference>
<dbReference type="EMBL" id="CP065738">
    <property type="protein sequence ID" value="QPT53626.1"/>
    <property type="molecule type" value="Genomic_DNA"/>
</dbReference>
<feature type="domain" description="Methionyl/Leucyl tRNA synthetase" evidence="11">
    <location>
        <begin position="156"/>
        <end position="366"/>
    </location>
</feature>
<reference evidence="15" key="2">
    <citation type="submission" date="2016-04" db="EMBL/GenBank/DDBJ databases">
        <authorList>
            <person name="Waterworth S."/>
            <person name="Matcher G."/>
        </authorList>
    </citation>
    <scope>NUCLEOTIDE SEQUENCE [LARGE SCALE GENOMIC DNA]</scope>
    <source>
        <strain evidence="15">RuSp02-3</strain>
    </source>
</reference>
<dbReference type="CDD" id="cd07957">
    <property type="entry name" value="Anticodon_Ia_Met"/>
    <property type="match status" value="1"/>
</dbReference>
<keyword evidence="4 10" id="KW-0436">Ligase</keyword>
<protein>
    <recommendedName>
        <fullName evidence="10">Methionine--tRNA ligase</fullName>
        <ecNumber evidence="10">6.1.1.10</ecNumber>
    </recommendedName>
    <alternativeName>
        <fullName evidence="10">Methionyl-tRNA synthetase</fullName>
        <shortName evidence="10">MetRS</shortName>
    </alternativeName>
</protein>
<evidence type="ECO:0000256" key="10">
    <source>
        <dbReference type="HAMAP-Rule" id="MF_01228"/>
    </source>
</evidence>
<evidence type="ECO:0000259" key="11">
    <source>
        <dbReference type="Pfam" id="PF09334"/>
    </source>
</evidence>
<keyword evidence="7 10" id="KW-0648">Protein biosynthesis</keyword>
<feature type="domain" description="Methionyl/Leucyl tRNA synthetase" evidence="11">
    <location>
        <begin position="8"/>
        <end position="143"/>
    </location>
</feature>
<dbReference type="HAMAP" id="MF_01228">
    <property type="entry name" value="Met_tRNA_synth_type2"/>
    <property type="match status" value="1"/>
</dbReference>
<dbReference type="InterPro" id="IPR033911">
    <property type="entry name" value="MetRS_core"/>
</dbReference>
<evidence type="ECO:0000256" key="7">
    <source>
        <dbReference type="ARBA" id="ARBA00022917"/>
    </source>
</evidence>
<evidence type="ECO:0000256" key="3">
    <source>
        <dbReference type="ARBA" id="ARBA00022490"/>
    </source>
</evidence>
<dbReference type="Gene3D" id="1.10.730.10">
    <property type="entry name" value="Isoleucyl-tRNA Synthetase, Domain 1"/>
    <property type="match status" value="1"/>
</dbReference>
<sequence>MTSPADPYYLTTAIVYPNGDPHIGHAYEHIACDVLARFKRLDGYDVRFQTGTDEHGQKMQTSAAKQGITAKELADANSAKIRAMDDLLGISYDRFIRTTDPDHAAACQEMWRRMEANGDIYLDTYAGWYSVRDEAFYAEEETELRSDGVRYAIPTDTEVEWTEEESYFFRLSKYQDRLLELYRTEGLAMPEHRRNEVASFVASGLRDLSISRTTFDWGIPVPGDPKHIMYVWVDALTNYLTGLGFPDVDGEMFRRYWPADFHVIGKDIIRFHTVYWPAFLWSAGIELPRNVFAHGFLLVDGAKMSKSVGNVLDPAQLVDSFGVDPLRFFLLREVTFGQDGSYSAPAIVSRINSDLANDLGNLAQRSLSMVAKNCGGKVPEAGEPTPEDAALLQAADALLPAVRRDLEVLDFHRALDRIWRVIAEANRYFTAQEPWKLRKADPERMAAVLATTLEVLRIVALLVQPVMPTSMARLLNQLGQEEGSARMFSAVEQRIRPGTELPSPQGIFPRVELPES</sequence>
<dbReference type="EMBL" id="LJBJ02000016">
    <property type="protein sequence ID" value="OAX51555.1"/>
    <property type="molecule type" value="Genomic_DNA"/>
</dbReference>
<dbReference type="Proteomes" id="UP000053171">
    <property type="component" value="Unassembled WGS sequence"/>
</dbReference>
<keyword evidence="6 10" id="KW-0067">ATP-binding</keyword>
<dbReference type="GO" id="GO:0004825">
    <property type="term" value="F:methionine-tRNA ligase activity"/>
    <property type="evidence" value="ECO:0007669"/>
    <property type="project" value="UniProtKB-UniRule"/>
</dbReference>
<reference evidence="13 15" key="3">
    <citation type="submission" date="2016-06" db="EMBL/GenBank/DDBJ databases">
        <title>Identification of putative biosynthetic pathways for the production of bioactive secondary metabolites by the marine actinomycete Kocuria kristinae RUTW2-3.</title>
        <authorList>
            <person name="Waterworth S.C."/>
            <person name="Walmsley T.A."/>
            <person name="Matongo T."/>
            <person name="Davies-Coleman M.T."/>
            <person name="Dorrington R.A."/>
        </authorList>
    </citation>
    <scope>NUCLEOTIDE SEQUENCE [LARGE SCALE GENOMIC DNA]</scope>
    <source>
        <strain evidence="15">RuSp02-3</strain>
        <strain evidence="13">RUTW2-3</strain>
    </source>
</reference>
<name>A0A199NRW1_9MICC</name>
<dbReference type="AlphaFoldDB" id="A0A199NRW1"/>
<dbReference type="InterPro" id="IPR015413">
    <property type="entry name" value="Methionyl/Leucyl_tRNA_Synth"/>
</dbReference>
<comment type="subunit">
    <text evidence="10">Monomer.</text>
</comment>
<evidence type="ECO:0000256" key="4">
    <source>
        <dbReference type="ARBA" id="ARBA00022598"/>
    </source>
</evidence>
<dbReference type="EC" id="6.1.1.10" evidence="10"/>
<accession>A0A199NRW1</accession>
<comment type="subcellular location">
    <subcellularLocation>
        <location evidence="2 10">Cytoplasm</location>
    </subcellularLocation>
</comment>
<dbReference type="SUPFAM" id="SSF47323">
    <property type="entry name" value="Anticodon-binding domain of a subclass of class I aminoacyl-tRNA synthetases"/>
    <property type="match status" value="1"/>
</dbReference>
<evidence type="ECO:0000256" key="8">
    <source>
        <dbReference type="ARBA" id="ARBA00023146"/>
    </source>
</evidence>
<evidence type="ECO:0000256" key="6">
    <source>
        <dbReference type="ARBA" id="ARBA00022840"/>
    </source>
</evidence>
<evidence type="ECO:0000256" key="9">
    <source>
        <dbReference type="ARBA" id="ARBA00047364"/>
    </source>
</evidence>
<dbReference type="PANTHER" id="PTHR43326">
    <property type="entry name" value="METHIONYL-TRNA SYNTHETASE"/>
    <property type="match status" value="1"/>
</dbReference>
<evidence type="ECO:0000256" key="2">
    <source>
        <dbReference type="ARBA" id="ARBA00004496"/>
    </source>
</evidence>
<dbReference type="SUPFAM" id="SSF52374">
    <property type="entry name" value="Nucleotidylyl transferase"/>
    <property type="match status" value="1"/>
</dbReference>
<dbReference type="InterPro" id="IPR009080">
    <property type="entry name" value="tRNAsynth_Ia_anticodon-bd"/>
</dbReference>
<dbReference type="PROSITE" id="PS00178">
    <property type="entry name" value="AA_TRNA_LIGASE_I"/>
    <property type="match status" value="1"/>
</dbReference>
<dbReference type="NCBIfam" id="TIGR00398">
    <property type="entry name" value="metG"/>
    <property type="match status" value="1"/>
</dbReference>
<evidence type="ECO:0000313" key="13">
    <source>
        <dbReference type="EMBL" id="OAX51555.1"/>
    </source>
</evidence>
<keyword evidence="3 10" id="KW-0963">Cytoplasm</keyword>
<dbReference type="InterPro" id="IPR001412">
    <property type="entry name" value="aa-tRNA-synth_I_CS"/>
</dbReference>
<dbReference type="InterPro" id="IPR041872">
    <property type="entry name" value="Anticodon_Met"/>
</dbReference>
<dbReference type="InterPro" id="IPR023457">
    <property type="entry name" value="Met-tRNA_synth_2"/>
</dbReference>
<dbReference type="Pfam" id="PF09334">
    <property type="entry name" value="tRNA-synt_1g"/>
    <property type="match status" value="2"/>
</dbReference>
<evidence type="ECO:0000256" key="5">
    <source>
        <dbReference type="ARBA" id="ARBA00022741"/>
    </source>
</evidence>
<reference evidence="13" key="1">
    <citation type="submission" date="2016-04" db="EMBL/GenBank/DDBJ databases">
        <authorList>
            <person name="Evans L.H."/>
            <person name="Alamgir A."/>
            <person name="Owens N."/>
            <person name="Weber N.D."/>
            <person name="Virtaneva K."/>
            <person name="Barbian K."/>
            <person name="Babar A."/>
            <person name="Rosenke K."/>
        </authorList>
    </citation>
    <scope>NUCLEOTIDE SEQUENCE [LARGE SCALE GENOMIC DNA]</scope>
    <source>
        <strain evidence="13">RUTW2-3</strain>
    </source>
</reference>
<dbReference type="GeneID" id="61263802"/>
<organism evidence="13 15">
    <name type="scientific">Rothia kristinae</name>
    <dbReference type="NCBI Taxonomy" id="37923"/>
    <lineage>
        <taxon>Bacteria</taxon>
        <taxon>Bacillati</taxon>
        <taxon>Actinomycetota</taxon>
        <taxon>Actinomycetes</taxon>
        <taxon>Micrococcales</taxon>
        <taxon>Micrococcaceae</taxon>
        <taxon>Rothia</taxon>
    </lineage>
</organism>
<dbReference type="GO" id="GO:0005524">
    <property type="term" value="F:ATP binding"/>
    <property type="evidence" value="ECO:0007669"/>
    <property type="project" value="UniProtKB-UniRule"/>
</dbReference>
<dbReference type="NCBIfam" id="NF008900">
    <property type="entry name" value="PRK12267.1"/>
    <property type="match status" value="1"/>
</dbReference>
<comment type="function">
    <text evidence="1 10">Is required not only for elongation of protein synthesis but also for the initiation of all mRNA translation through initiator tRNA(fMet) aminoacylation.</text>
</comment>
<dbReference type="FunFam" id="2.170.220.10:FF:000001">
    <property type="entry name" value="methionine--tRNA ligase, mitochondrial"/>
    <property type="match status" value="1"/>
</dbReference>
<reference evidence="14 16" key="4">
    <citation type="submission" date="2020-12" db="EMBL/GenBank/DDBJ databases">
        <title>FDA dAtabase for Regulatory Grade micrObial Sequences (FDA-ARGOS): Supporting development and validation of Infectious Disease Dx tests.</title>
        <authorList>
            <person name="Sproer C."/>
            <person name="Gronow S."/>
            <person name="Severitt S."/>
            <person name="Schroder I."/>
            <person name="Tallon L."/>
            <person name="Sadzewicz L."/>
            <person name="Zhao X."/>
            <person name="Boylan J."/>
            <person name="Ott S."/>
            <person name="Bowen H."/>
            <person name="Vavikolanu K."/>
            <person name="Mehta A."/>
            <person name="Aluvathingal J."/>
            <person name="Nadendla S."/>
            <person name="Lowell S."/>
            <person name="Myers T."/>
            <person name="Yan Y."/>
            <person name="Sichtig H."/>
        </authorList>
    </citation>
    <scope>NUCLEOTIDE SEQUENCE [LARGE SCALE GENOMIC DNA]</scope>
    <source>
        <strain evidence="14 16">FDAARGOS_864</strain>
    </source>
</reference>